<dbReference type="InterPro" id="IPR001236">
    <property type="entry name" value="Lactate/malate_DH_N"/>
</dbReference>
<dbReference type="SUPFAM" id="SSF55021">
    <property type="entry name" value="ACT-like"/>
    <property type="match status" value="1"/>
</dbReference>
<comment type="caution">
    <text evidence="5">The sequence shown here is derived from an EMBL/GenBank/DDBJ whole genome shotgun (WGS) entry which is preliminary data.</text>
</comment>
<dbReference type="Gene3D" id="3.40.50.720">
    <property type="entry name" value="NAD(P)-binding Rossmann-like Domain"/>
    <property type="match status" value="1"/>
</dbReference>
<dbReference type="PROSITE" id="PS51671">
    <property type="entry name" value="ACT"/>
    <property type="match status" value="1"/>
</dbReference>
<dbReference type="EMBL" id="JBHTEF010000001">
    <property type="protein sequence ID" value="MFC7579749.1"/>
    <property type="molecule type" value="Genomic_DNA"/>
</dbReference>
<dbReference type="InterPro" id="IPR036291">
    <property type="entry name" value="NAD(P)-bd_dom_sf"/>
</dbReference>
<name>A0ABW2SHZ5_9ACTO</name>
<evidence type="ECO:0000256" key="3">
    <source>
        <dbReference type="ARBA" id="ARBA00029440"/>
    </source>
</evidence>
<dbReference type="InterPro" id="IPR002912">
    <property type="entry name" value="ACT_dom"/>
</dbReference>
<dbReference type="Proteomes" id="UP001596527">
    <property type="component" value="Unassembled WGS sequence"/>
</dbReference>
<dbReference type="PANTHER" id="PTHR43128">
    <property type="entry name" value="L-2-HYDROXYCARBOXYLATE DEHYDROGENASE (NAD(P)(+))"/>
    <property type="match status" value="1"/>
</dbReference>
<dbReference type="PANTHER" id="PTHR43128:SF16">
    <property type="entry name" value="L-LACTATE DEHYDROGENASE"/>
    <property type="match status" value="1"/>
</dbReference>
<evidence type="ECO:0000313" key="6">
    <source>
        <dbReference type="Proteomes" id="UP001596527"/>
    </source>
</evidence>
<evidence type="ECO:0000256" key="1">
    <source>
        <dbReference type="ARBA" id="ARBA00023002"/>
    </source>
</evidence>
<dbReference type="Gene3D" id="3.90.110.10">
    <property type="entry name" value="Lactate dehydrogenase/glycoside hydrolase, family 4, C-terminal"/>
    <property type="match status" value="1"/>
</dbReference>
<dbReference type="InterPro" id="IPR001557">
    <property type="entry name" value="L-lactate/malate_DH"/>
</dbReference>
<protein>
    <recommendedName>
        <fullName evidence="4">ACT domain-containing protein</fullName>
    </recommendedName>
</protein>
<keyword evidence="6" id="KW-1185">Reference proteome</keyword>
<dbReference type="SUPFAM" id="SSF51735">
    <property type="entry name" value="NAD(P)-binding Rossmann-fold domains"/>
    <property type="match status" value="1"/>
</dbReference>
<gene>
    <name evidence="5" type="ORF">ACFQWG_00690</name>
</gene>
<organism evidence="5 6">
    <name type="scientific">Schaalia naturae</name>
    <dbReference type="NCBI Taxonomy" id="635203"/>
    <lineage>
        <taxon>Bacteria</taxon>
        <taxon>Bacillati</taxon>
        <taxon>Actinomycetota</taxon>
        <taxon>Actinomycetes</taxon>
        <taxon>Actinomycetales</taxon>
        <taxon>Actinomycetaceae</taxon>
        <taxon>Schaalia</taxon>
    </lineage>
</organism>
<feature type="domain" description="ACT" evidence="4">
    <location>
        <begin position="373"/>
        <end position="449"/>
    </location>
</feature>
<evidence type="ECO:0000259" key="4">
    <source>
        <dbReference type="PROSITE" id="PS51671"/>
    </source>
</evidence>
<keyword evidence="1" id="KW-0560">Oxidoreductase</keyword>
<proteinExistence type="predicted"/>
<dbReference type="RefSeq" id="WP_380971223.1">
    <property type="nucleotide sequence ID" value="NZ_JBHTEF010000001.1"/>
</dbReference>
<keyword evidence="2" id="KW-0520">NAD</keyword>
<evidence type="ECO:0000313" key="5">
    <source>
        <dbReference type="EMBL" id="MFC7579749.1"/>
    </source>
</evidence>
<dbReference type="PRINTS" id="PR00086">
    <property type="entry name" value="LLDHDRGNASE"/>
</dbReference>
<comment type="pathway">
    <text evidence="3">Amino-acid biosynthesis.</text>
</comment>
<reference evidence="6" key="1">
    <citation type="journal article" date="2019" name="Int. J. Syst. Evol. Microbiol.">
        <title>The Global Catalogue of Microorganisms (GCM) 10K type strain sequencing project: providing services to taxonomists for standard genome sequencing and annotation.</title>
        <authorList>
            <consortium name="The Broad Institute Genomics Platform"/>
            <consortium name="The Broad Institute Genome Sequencing Center for Infectious Disease"/>
            <person name="Wu L."/>
            <person name="Ma J."/>
        </authorList>
    </citation>
    <scope>NUCLEOTIDE SEQUENCE [LARGE SCALE GENOMIC DNA]</scope>
    <source>
        <strain evidence="6">CCUG 56698</strain>
    </source>
</reference>
<dbReference type="InterPro" id="IPR015955">
    <property type="entry name" value="Lactate_DH/Glyco_Ohase_4_C"/>
</dbReference>
<dbReference type="InterPro" id="IPR045865">
    <property type="entry name" value="ACT-like_dom_sf"/>
</dbReference>
<evidence type="ECO:0000256" key="2">
    <source>
        <dbReference type="ARBA" id="ARBA00023027"/>
    </source>
</evidence>
<dbReference type="SUPFAM" id="SSF56327">
    <property type="entry name" value="LDH C-terminal domain-like"/>
    <property type="match status" value="1"/>
</dbReference>
<dbReference type="Pfam" id="PF00056">
    <property type="entry name" value="Ldh_1_N"/>
    <property type="match status" value="1"/>
</dbReference>
<sequence>MDVAVIGATGAVGRAVCLQLIERHVLPASSRLQLVGRDGGRSGPAVHGLCADLLDAYDEVAPLIDVATRPQDVVADVIIVAAGATAPDRPGASSDRDALARENARLLHVYADALARNGSGHEVVIMVTNPVELGVAVFAEALGRHRVVGMGAWLDTLRMRREIAQSLGVRRHRISGFAGGQHGNGVVPLWSTVRVAGLDPAERASAVARVRGPRPLDGFAAEIAEAQARLTQAAGRDMGAAFDLVESLPPDLRMVVGPWMTHQSGARTAAGTANATVELVSTLMDGRDIVVAGQVALDGEIALGGAPVRGVLGVPVVLGPEGWSGVLLKGLAPDEEALLLAAQRRIRSVCAPYTGRCPMADRDEDGGADPGWVAVIRTADRSGVVSDLAGVFSTRGVSVDSIASGLSGGDAVITLTFCASERRCRLLARTVERLQEVRDVIVRRDGDPRVRAAAVVVMPPGRTWAPEPDLALHWSGAAGEGEPMLAEGQLLDVRRFVSGAAGVASATGVVVFAV</sequence>
<accession>A0ABW2SHZ5</accession>